<name>A0A417YIQ6_9BACI</name>
<dbReference type="SMART" id="SM00345">
    <property type="entry name" value="HTH_GNTR"/>
    <property type="match status" value="1"/>
</dbReference>
<dbReference type="CDD" id="cd07377">
    <property type="entry name" value="WHTH_GntR"/>
    <property type="match status" value="1"/>
</dbReference>
<protein>
    <submittedName>
        <fullName evidence="5">GntR family transcriptional regulator</fullName>
    </submittedName>
</protein>
<sequence>MNLKGNKINRVSMRNNAYEIIKDAIISGELKPEMKIKDKELSEQLGISRTPIREAMLRLEDEGFIVSKPNSFTMVAPINITEVKETYSIVIALESLALQEAFIHTTPSQLKQLAEINNLYKSAIEESNAKKCLQYDIEFHGHIVRMSKNKELEKLLTKLKEKIIRIESFYFHNAIPKQKSINEHDMIIDGLENKKYKEEAVDTLKNNWLNSLKNILSGDK</sequence>
<dbReference type="RefSeq" id="WP_118889017.1">
    <property type="nucleotide sequence ID" value="NZ_JBHTNL010000008.1"/>
</dbReference>
<dbReference type="PRINTS" id="PR00033">
    <property type="entry name" value="HTHASNC"/>
</dbReference>
<dbReference type="GO" id="GO:0043565">
    <property type="term" value="F:sequence-specific DNA binding"/>
    <property type="evidence" value="ECO:0007669"/>
    <property type="project" value="InterPro"/>
</dbReference>
<keyword evidence="3" id="KW-0804">Transcription</keyword>
<dbReference type="InterPro" id="IPR036390">
    <property type="entry name" value="WH_DNA-bd_sf"/>
</dbReference>
<gene>
    <name evidence="5" type="ORF">D1B32_07375</name>
</gene>
<dbReference type="PROSITE" id="PS50949">
    <property type="entry name" value="HTH_GNTR"/>
    <property type="match status" value="1"/>
</dbReference>
<dbReference type="Pfam" id="PF07729">
    <property type="entry name" value="FCD"/>
    <property type="match status" value="1"/>
</dbReference>
<dbReference type="Proteomes" id="UP000285456">
    <property type="component" value="Unassembled WGS sequence"/>
</dbReference>
<comment type="caution">
    <text evidence="5">The sequence shown here is derived from an EMBL/GenBank/DDBJ whole genome shotgun (WGS) entry which is preliminary data.</text>
</comment>
<dbReference type="Pfam" id="PF00392">
    <property type="entry name" value="GntR"/>
    <property type="match status" value="1"/>
</dbReference>
<dbReference type="InterPro" id="IPR011711">
    <property type="entry name" value="GntR_C"/>
</dbReference>
<dbReference type="InterPro" id="IPR000524">
    <property type="entry name" value="Tscrpt_reg_HTH_GntR"/>
</dbReference>
<keyword evidence="6" id="KW-1185">Reference proteome</keyword>
<evidence type="ECO:0000313" key="6">
    <source>
        <dbReference type="Proteomes" id="UP000285456"/>
    </source>
</evidence>
<dbReference type="GO" id="GO:0003700">
    <property type="term" value="F:DNA-binding transcription factor activity"/>
    <property type="evidence" value="ECO:0007669"/>
    <property type="project" value="InterPro"/>
</dbReference>
<dbReference type="PANTHER" id="PTHR43537">
    <property type="entry name" value="TRANSCRIPTIONAL REGULATOR, GNTR FAMILY"/>
    <property type="match status" value="1"/>
</dbReference>
<keyword evidence="1" id="KW-0805">Transcription regulation</keyword>
<feature type="domain" description="HTH gntR-type" evidence="4">
    <location>
        <begin position="11"/>
        <end position="78"/>
    </location>
</feature>
<evidence type="ECO:0000313" key="5">
    <source>
        <dbReference type="EMBL" id="RHW32860.1"/>
    </source>
</evidence>
<dbReference type="InterPro" id="IPR036388">
    <property type="entry name" value="WH-like_DNA-bd_sf"/>
</dbReference>
<evidence type="ECO:0000256" key="3">
    <source>
        <dbReference type="ARBA" id="ARBA00023163"/>
    </source>
</evidence>
<dbReference type="AlphaFoldDB" id="A0A417YIQ6"/>
<reference evidence="5 6" key="1">
    <citation type="journal article" date="2007" name="Int. J. Syst. Evol. Microbiol.">
        <title>Oceanobacillus profundus sp. nov., isolated from a deep-sea sediment core.</title>
        <authorList>
            <person name="Kim Y.G."/>
            <person name="Choi D.H."/>
            <person name="Hyun S."/>
            <person name="Cho B.C."/>
        </authorList>
    </citation>
    <scope>NUCLEOTIDE SEQUENCE [LARGE SCALE GENOMIC DNA]</scope>
    <source>
        <strain evidence="5 6">DSM 18246</strain>
    </source>
</reference>
<keyword evidence="2" id="KW-0238">DNA-binding</keyword>
<dbReference type="OrthoDB" id="2592645at2"/>
<evidence type="ECO:0000256" key="2">
    <source>
        <dbReference type="ARBA" id="ARBA00023125"/>
    </source>
</evidence>
<dbReference type="InterPro" id="IPR008920">
    <property type="entry name" value="TF_FadR/GntR_C"/>
</dbReference>
<dbReference type="Gene3D" id="1.10.10.10">
    <property type="entry name" value="Winged helix-like DNA-binding domain superfamily/Winged helix DNA-binding domain"/>
    <property type="match status" value="1"/>
</dbReference>
<dbReference type="SUPFAM" id="SSF46785">
    <property type="entry name" value="Winged helix' DNA-binding domain"/>
    <property type="match status" value="1"/>
</dbReference>
<dbReference type="Gene3D" id="1.20.120.530">
    <property type="entry name" value="GntR ligand-binding domain-like"/>
    <property type="match status" value="1"/>
</dbReference>
<proteinExistence type="predicted"/>
<evidence type="ECO:0000256" key="1">
    <source>
        <dbReference type="ARBA" id="ARBA00023015"/>
    </source>
</evidence>
<dbReference type="PRINTS" id="PR00035">
    <property type="entry name" value="HTHGNTR"/>
</dbReference>
<dbReference type="InterPro" id="IPR000485">
    <property type="entry name" value="AsnC-type_HTH_dom"/>
</dbReference>
<organism evidence="5 6">
    <name type="scientific">Oceanobacillus profundus</name>
    <dbReference type="NCBI Taxonomy" id="372463"/>
    <lineage>
        <taxon>Bacteria</taxon>
        <taxon>Bacillati</taxon>
        <taxon>Bacillota</taxon>
        <taxon>Bacilli</taxon>
        <taxon>Bacillales</taxon>
        <taxon>Bacillaceae</taxon>
        <taxon>Oceanobacillus</taxon>
    </lineage>
</organism>
<dbReference type="SUPFAM" id="SSF48008">
    <property type="entry name" value="GntR ligand-binding domain-like"/>
    <property type="match status" value="1"/>
</dbReference>
<dbReference type="PANTHER" id="PTHR43537:SF24">
    <property type="entry name" value="GLUCONATE OPERON TRANSCRIPTIONAL REPRESSOR"/>
    <property type="match status" value="1"/>
</dbReference>
<accession>A0A417YIQ6</accession>
<dbReference type="EMBL" id="QWEH01000004">
    <property type="protein sequence ID" value="RHW32860.1"/>
    <property type="molecule type" value="Genomic_DNA"/>
</dbReference>
<evidence type="ECO:0000259" key="4">
    <source>
        <dbReference type="PROSITE" id="PS50949"/>
    </source>
</evidence>